<dbReference type="GO" id="GO:0005829">
    <property type="term" value="C:cytosol"/>
    <property type="evidence" value="ECO:0007669"/>
    <property type="project" value="TreeGrafter"/>
</dbReference>
<keyword evidence="2" id="KW-0677">Repeat</keyword>
<dbReference type="EMBL" id="RWGY01000004">
    <property type="protein sequence ID" value="TVU47759.1"/>
    <property type="molecule type" value="Genomic_DNA"/>
</dbReference>
<dbReference type="Gene3D" id="3.40.50.410">
    <property type="entry name" value="von Willebrand factor, type A domain"/>
    <property type="match status" value="1"/>
</dbReference>
<dbReference type="CDD" id="cd01452">
    <property type="entry name" value="VWA_26S_proteasome_subunit"/>
    <property type="match status" value="1"/>
</dbReference>
<feature type="compositionally biased region" description="Basic and acidic residues" evidence="6">
    <location>
        <begin position="241"/>
        <end position="262"/>
    </location>
</feature>
<organism evidence="8 9">
    <name type="scientific">Eragrostis curvula</name>
    <name type="common">weeping love grass</name>
    <dbReference type="NCBI Taxonomy" id="38414"/>
    <lineage>
        <taxon>Eukaryota</taxon>
        <taxon>Viridiplantae</taxon>
        <taxon>Streptophyta</taxon>
        <taxon>Embryophyta</taxon>
        <taxon>Tracheophyta</taxon>
        <taxon>Spermatophyta</taxon>
        <taxon>Magnoliopsida</taxon>
        <taxon>Liliopsida</taxon>
        <taxon>Poales</taxon>
        <taxon>Poaceae</taxon>
        <taxon>PACMAD clade</taxon>
        <taxon>Chloridoideae</taxon>
        <taxon>Eragrostideae</taxon>
        <taxon>Eragrostidinae</taxon>
        <taxon>Eragrostis</taxon>
    </lineage>
</organism>
<dbReference type="InterPro" id="IPR002035">
    <property type="entry name" value="VWF_A"/>
</dbReference>
<keyword evidence="9" id="KW-1185">Reference proteome</keyword>
<dbReference type="AlphaFoldDB" id="A0A5J9WHJ4"/>
<dbReference type="InterPro" id="IPR036465">
    <property type="entry name" value="vWFA_dom_sf"/>
</dbReference>
<dbReference type="GO" id="GO:0005634">
    <property type="term" value="C:nucleus"/>
    <property type="evidence" value="ECO:0007669"/>
    <property type="project" value="TreeGrafter"/>
</dbReference>
<reference evidence="8 9" key="1">
    <citation type="journal article" date="2019" name="Sci. Rep.">
        <title>A high-quality genome of Eragrostis curvula grass provides insights into Poaceae evolution and supports new strategies to enhance forage quality.</title>
        <authorList>
            <person name="Carballo J."/>
            <person name="Santos B.A.C.M."/>
            <person name="Zappacosta D."/>
            <person name="Garbus I."/>
            <person name="Selva J.P."/>
            <person name="Gallo C.A."/>
            <person name="Diaz A."/>
            <person name="Albertini E."/>
            <person name="Caccamo M."/>
            <person name="Echenique V."/>
        </authorList>
    </citation>
    <scope>NUCLEOTIDE SEQUENCE [LARGE SCALE GENOMIC DNA]</scope>
    <source>
        <strain evidence="9">cv. Victoria</strain>
        <tissue evidence="8">Leaf</tissue>
    </source>
</reference>
<name>A0A5J9WHJ4_9POAL</name>
<evidence type="ECO:0000313" key="8">
    <source>
        <dbReference type="EMBL" id="TVU47759.1"/>
    </source>
</evidence>
<evidence type="ECO:0000256" key="1">
    <source>
        <dbReference type="ARBA" id="ARBA00005574"/>
    </source>
</evidence>
<evidence type="ECO:0000256" key="4">
    <source>
        <dbReference type="ARBA" id="ARBA00044341"/>
    </source>
</evidence>
<dbReference type="PROSITE" id="PS50234">
    <property type="entry name" value="VWFA"/>
    <property type="match status" value="1"/>
</dbReference>
<dbReference type="Gramene" id="TVU47759">
    <property type="protein sequence ID" value="TVU47759"/>
    <property type="gene ID" value="EJB05_07368"/>
</dbReference>
<evidence type="ECO:0000259" key="7">
    <source>
        <dbReference type="PROSITE" id="PS50234"/>
    </source>
</evidence>
<evidence type="ECO:0000313" key="9">
    <source>
        <dbReference type="Proteomes" id="UP000324897"/>
    </source>
</evidence>
<feature type="domain" description="VWFA" evidence="7">
    <location>
        <begin position="5"/>
        <end position="189"/>
    </location>
</feature>
<dbReference type="GO" id="GO:0031593">
    <property type="term" value="F:polyubiquitin modification-dependent protein binding"/>
    <property type="evidence" value="ECO:0007669"/>
    <property type="project" value="TreeGrafter"/>
</dbReference>
<dbReference type="FunFam" id="1.10.287.3990:FF:000002">
    <property type="entry name" value="26S proteasome non-ATPase regulatory subunit 4 homolog"/>
    <property type="match status" value="1"/>
</dbReference>
<proteinExistence type="inferred from homology"/>
<protein>
    <recommendedName>
        <fullName evidence="5">26S proteasome non-ATPase regulatory subunit 4 homolog</fullName>
    </recommendedName>
    <alternativeName>
        <fullName evidence="4">26S proteasome regulatory subunit RPN10</fullName>
    </alternativeName>
</protein>
<dbReference type="GO" id="GO:0043161">
    <property type="term" value="P:proteasome-mediated ubiquitin-dependent protein catabolic process"/>
    <property type="evidence" value="ECO:0007669"/>
    <property type="project" value="TreeGrafter"/>
</dbReference>
<keyword evidence="3" id="KW-0647">Proteasome</keyword>
<gene>
    <name evidence="8" type="ORF">EJB05_07368</name>
</gene>
<dbReference type="InterPro" id="IPR049590">
    <property type="entry name" value="PSMD4_RAZUL-like"/>
</dbReference>
<accession>A0A5J9WHJ4</accession>
<dbReference type="CDD" id="cd22297">
    <property type="entry name" value="PSMD4_RAZUL"/>
    <property type="match status" value="1"/>
</dbReference>
<evidence type="ECO:0000256" key="5">
    <source>
        <dbReference type="ARBA" id="ARBA00071116"/>
    </source>
</evidence>
<dbReference type="GO" id="GO:0008540">
    <property type="term" value="C:proteasome regulatory particle, base subcomplex"/>
    <property type="evidence" value="ECO:0007669"/>
    <property type="project" value="EnsemblPlants"/>
</dbReference>
<dbReference type="Proteomes" id="UP000324897">
    <property type="component" value="Chromosome 5"/>
</dbReference>
<dbReference type="FunFam" id="3.40.50.410:FF:000005">
    <property type="entry name" value="26S proteasome non-ATPase regulatory subunit 4"/>
    <property type="match status" value="1"/>
</dbReference>
<comment type="caution">
    <text evidence="8">The sequence shown here is derived from an EMBL/GenBank/DDBJ whole genome shotgun (WGS) entry which is preliminary data.</text>
</comment>
<dbReference type="Gene3D" id="1.10.287.3990">
    <property type="match status" value="1"/>
</dbReference>
<dbReference type="SMART" id="SM00327">
    <property type="entry name" value="VWA"/>
    <property type="match status" value="1"/>
</dbReference>
<evidence type="ECO:0000256" key="3">
    <source>
        <dbReference type="ARBA" id="ARBA00022942"/>
    </source>
</evidence>
<dbReference type="SMART" id="SM00726">
    <property type="entry name" value="UIM"/>
    <property type="match status" value="3"/>
</dbReference>
<feature type="region of interest" description="Disordered" evidence="6">
    <location>
        <begin position="362"/>
        <end position="400"/>
    </location>
</feature>
<dbReference type="PANTHER" id="PTHR10223">
    <property type="entry name" value="26S PROTEASOME NON-ATPASE REGULATORY SUBUNIT 4"/>
    <property type="match status" value="1"/>
</dbReference>
<dbReference type="SUPFAM" id="SSF53300">
    <property type="entry name" value="vWA-like"/>
    <property type="match status" value="1"/>
</dbReference>
<comment type="similarity">
    <text evidence="1">Belongs to the proteasome subunit S5A family.</text>
</comment>
<sequence length="400" mass="42252">MVLEATMICIDNSEWMRNGDYTPSRFQAQADAVNLICGAKTQSNPENTVGVMTMAGKGVRVLVTPTSDLGKILACMHGLEVGAEANLAAAIQVAQLALKHRQNKRQQQRIIAFIGSPVKYDKKVLETIGKKLKKNNVALDIVDFGESDDEKPEKLEALIAAVNSSDSSHIVHVPPGENALSDVLLSTPIFTGEEGGSGFAASAAAAAATGATGFDFGVDPNVDPELALALRLSMEEERARQEAIAKKAAEDSSGTENKDHASSSHSDAVMADAEPPSNTSADDKKEQPKDDDDLLQQALAMSMEGGASGSAADATMAEASAVDPDLALALQMSVQDASMSGESDMSKVFEDRSFVTSILNSLPGVDPNDPSVKDLLASLHGQGEQEKKEDKKDKPEDEKK</sequence>
<evidence type="ECO:0000256" key="2">
    <source>
        <dbReference type="ARBA" id="ARBA00022737"/>
    </source>
</evidence>
<feature type="region of interest" description="Disordered" evidence="6">
    <location>
        <begin position="241"/>
        <end position="291"/>
    </location>
</feature>
<dbReference type="Pfam" id="PF02809">
    <property type="entry name" value="UIM"/>
    <property type="match status" value="3"/>
</dbReference>
<feature type="compositionally biased region" description="Basic and acidic residues" evidence="6">
    <location>
        <begin position="383"/>
        <end position="400"/>
    </location>
</feature>
<dbReference type="OrthoDB" id="1731724at2759"/>
<dbReference type="Pfam" id="PF13519">
    <property type="entry name" value="VWA_2"/>
    <property type="match status" value="1"/>
</dbReference>
<dbReference type="InterPro" id="IPR027040">
    <property type="entry name" value="PSMD4"/>
</dbReference>
<dbReference type="PANTHER" id="PTHR10223:SF0">
    <property type="entry name" value="26S PROTEASOME NON-ATPASE REGULATORY SUBUNIT 4"/>
    <property type="match status" value="1"/>
</dbReference>
<dbReference type="PROSITE" id="PS50330">
    <property type="entry name" value="UIM"/>
    <property type="match status" value="3"/>
</dbReference>
<dbReference type="InterPro" id="IPR003903">
    <property type="entry name" value="UIM_dom"/>
</dbReference>
<evidence type="ECO:0000256" key="6">
    <source>
        <dbReference type="SAM" id="MobiDB-lite"/>
    </source>
</evidence>